<accession>A0A6J8C953</accession>
<evidence type="ECO:0000313" key="2">
    <source>
        <dbReference type="Proteomes" id="UP000507470"/>
    </source>
</evidence>
<dbReference type="EMBL" id="CACVKT020004897">
    <property type="protein sequence ID" value="CAC5392061.1"/>
    <property type="molecule type" value="Genomic_DNA"/>
</dbReference>
<dbReference type="AlphaFoldDB" id="A0A6J8C953"/>
<dbReference type="Proteomes" id="UP000507470">
    <property type="component" value="Unassembled WGS sequence"/>
</dbReference>
<proteinExistence type="predicted"/>
<reference evidence="1 2" key="1">
    <citation type="submission" date="2020-06" db="EMBL/GenBank/DDBJ databases">
        <authorList>
            <person name="Li R."/>
            <person name="Bekaert M."/>
        </authorList>
    </citation>
    <scope>NUCLEOTIDE SEQUENCE [LARGE SCALE GENOMIC DNA]</scope>
    <source>
        <strain evidence="2">wild</strain>
    </source>
</reference>
<protein>
    <submittedName>
        <fullName evidence="1">Uncharacterized protein</fullName>
    </submittedName>
</protein>
<sequence>MQWCTIGKRKTPQIDKRMHVELGNLAHHNERDLGDTSLCHACCNGQGLCNIDHLCGAPPCKIKLNASLGIPYVNSNGNVKFNWSIIASTLRTDAVYKVTWTIDGFPLKNKNGISLVNFLSSYERVAILDSIDLQGNLNKMVSPMRISHTVDQIVTIESTLPLISDQLHKLSVGIQIESTGINNND</sequence>
<name>A0A6J8C953_MYTCO</name>
<evidence type="ECO:0000313" key="1">
    <source>
        <dbReference type="EMBL" id="CAC5392061.1"/>
    </source>
</evidence>
<organism evidence="1 2">
    <name type="scientific">Mytilus coruscus</name>
    <name type="common">Sea mussel</name>
    <dbReference type="NCBI Taxonomy" id="42192"/>
    <lineage>
        <taxon>Eukaryota</taxon>
        <taxon>Metazoa</taxon>
        <taxon>Spiralia</taxon>
        <taxon>Lophotrochozoa</taxon>
        <taxon>Mollusca</taxon>
        <taxon>Bivalvia</taxon>
        <taxon>Autobranchia</taxon>
        <taxon>Pteriomorphia</taxon>
        <taxon>Mytilida</taxon>
        <taxon>Mytiloidea</taxon>
        <taxon>Mytilidae</taxon>
        <taxon>Mytilinae</taxon>
        <taxon>Mytilus</taxon>
    </lineage>
</organism>
<dbReference type="OrthoDB" id="6109993at2759"/>
<keyword evidence="2" id="KW-1185">Reference proteome</keyword>
<gene>
    <name evidence="1" type="ORF">MCOR_27027</name>
</gene>